<feature type="compositionally biased region" description="Basic and acidic residues" evidence="1">
    <location>
        <begin position="1167"/>
        <end position="1177"/>
    </location>
</feature>
<dbReference type="InterPro" id="IPR027417">
    <property type="entry name" value="P-loop_NTPase"/>
</dbReference>
<proteinExistence type="predicted"/>
<dbReference type="CDD" id="cd18809">
    <property type="entry name" value="SF1_C_RecD"/>
    <property type="match status" value="1"/>
</dbReference>
<dbReference type="Gene3D" id="2.30.30.940">
    <property type="match status" value="1"/>
</dbReference>
<evidence type="ECO:0000313" key="3">
    <source>
        <dbReference type="EMBL" id="MDQ0445424.1"/>
    </source>
</evidence>
<dbReference type="InterPro" id="IPR014862">
    <property type="entry name" value="TrwC"/>
</dbReference>
<gene>
    <name evidence="3" type="ORF">QO016_004953</name>
</gene>
<dbReference type="EMBL" id="JAUSVV010000031">
    <property type="protein sequence ID" value="MDQ0445424.1"/>
    <property type="molecule type" value="Genomic_DNA"/>
</dbReference>
<dbReference type="Pfam" id="PF13604">
    <property type="entry name" value="AAA_30"/>
    <property type="match status" value="1"/>
</dbReference>
<dbReference type="SUPFAM" id="SSF52540">
    <property type="entry name" value="P-loop containing nucleoside triphosphate hydrolases"/>
    <property type="match status" value="2"/>
</dbReference>
<accession>A0ABU0HV96</accession>
<evidence type="ECO:0000313" key="4">
    <source>
        <dbReference type="Proteomes" id="UP001236369"/>
    </source>
</evidence>
<dbReference type="RefSeq" id="WP_238250342.1">
    <property type="nucleotide sequence ID" value="NZ_BPQX01000039.1"/>
</dbReference>
<protein>
    <recommendedName>
        <fullName evidence="2">TrwC relaxase domain-containing protein</fullName>
    </recommendedName>
</protein>
<dbReference type="NCBIfam" id="NF041492">
    <property type="entry name" value="MobF"/>
    <property type="match status" value="1"/>
</dbReference>
<sequence length="1194" mass="129773">MAQHLMTPTLLVHQAELAAYYGYGHPVAAEPEAASAPTTPWLRPDLNVGVARRLGIRPDEILTLEAITQLLAGHRVDGRPIPGKQRQRQGASLRLAEALGLNSERLPTCGEVERILRGHRADGAPLLEEREAVLRRRFFGLYGLEGRDEPTPEAQAHMCEGRRADGAPLDIFQFRKKIGKLRREVAYIDFTISAPKSLSLAFALAATEAERAIYAQVHRRALAETMGQIEQLLGRARRGKAGRNGADAGHIAWFAFDHYTARPSEADEGTTPPVATRVLRPSVTGDPQLHTHVIVPNLVLTDERHAGGLDSNALDGRVKELGALYQAILARELRAAGVAVELDANTKMAHLTAVPQTLCDGFSKRTRKGERAARALAQERDLDWDQLHPAERVRMMKQAVQDPRGAKADDLGDRATWLAEAAALGWEPHSLIEPTLPAPSDRATRLERAYAVARDLLEKPLEQQTVTELTELRLAAARGLIAAGIDTAADIDVVTDLIRTRGLRQNGVQVALLPGTVRGRCGEAAAFTTSLHVDQEAEFTRLAGSAAAERTGALPATAIAAGVARFERASGLSFGAGAHGRSQRAAMDRLGGGGALALVIGVAGSGKSTLLAPLVDAWHTEGRTVYGGALAWRQGKALVDAGIPDDRCKALATLLRDAKAGELTLGPDSVVVLDELGLVGVRELLELLRLRARYGFRIVAVGDERQCASISAGPTIELLRQSLGNDAIPEILSTVRQREEQERETTGLFRQGRAAEALTRKRADGTAQLIEGDEETVAAAIANLWEKRHRANAHDPNFSLTVSAPTNAGAHALALAIRARRQGRGELTGEEWKIKTEDLSGRRYELTLTVGDRVRLHALTNGRRDDGGRGPIGYNGSIVTVRGLGDAGLRLRNDKGEEAWVAWDTLRDPKNRCIRLTYGDVMTVHMAQGITSDEHIAAFPDGTAGVDAFLAYTAASRHRHRTHMLFAAAPERRRIRKRRPIGDALPVDEEEIWSDIAAALVRAPEQTSAHAFLARARAVRGEAERALPTLLRPMEERMVAGRPALPLRQAFARKHRTYLLEGLAEDVSNMLAHQGSVLQTMLERIVAPRGHEPAPERALGKSHLASRFAQRRWREQLEAWAGEVHIWTQRQLQATQALLDVVTRTPLETRDPGMLPAPVPVPAGSDRGAKKGEERVRRTPSRKRLGRGGGGIGD</sequence>
<evidence type="ECO:0000256" key="1">
    <source>
        <dbReference type="SAM" id="MobiDB-lite"/>
    </source>
</evidence>
<dbReference type="SUPFAM" id="SSF55464">
    <property type="entry name" value="Origin of replication-binding domain, RBD-like"/>
    <property type="match status" value="1"/>
</dbReference>
<comment type="caution">
    <text evidence="3">The sequence shown here is derived from an EMBL/GenBank/DDBJ whole genome shotgun (WGS) entry which is preliminary data.</text>
</comment>
<dbReference type="Pfam" id="PF08751">
    <property type="entry name" value="TrwC"/>
    <property type="match status" value="1"/>
</dbReference>
<keyword evidence="4" id="KW-1185">Reference proteome</keyword>
<reference evidence="3 4" key="1">
    <citation type="submission" date="2023-07" db="EMBL/GenBank/DDBJ databases">
        <title>Genomic Encyclopedia of Type Strains, Phase IV (KMG-IV): sequencing the most valuable type-strain genomes for metagenomic binning, comparative biology and taxonomic classification.</title>
        <authorList>
            <person name="Goeker M."/>
        </authorList>
    </citation>
    <scope>NUCLEOTIDE SEQUENCE [LARGE SCALE GENOMIC DNA]</scope>
    <source>
        <strain evidence="3 4">DSM 19562</strain>
    </source>
</reference>
<dbReference type="Proteomes" id="UP001236369">
    <property type="component" value="Unassembled WGS sequence"/>
</dbReference>
<dbReference type="Gene3D" id="3.40.50.300">
    <property type="entry name" value="P-loop containing nucleotide triphosphate hydrolases"/>
    <property type="match status" value="2"/>
</dbReference>
<evidence type="ECO:0000259" key="2">
    <source>
        <dbReference type="Pfam" id="PF08751"/>
    </source>
</evidence>
<organism evidence="3 4">
    <name type="scientific">Methylobacterium persicinum</name>
    <dbReference type="NCBI Taxonomy" id="374426"/>
    <lineage>
        <taxon>Bacteria</taxon>
        <taxon>Pseudomonadati</taxon>
        <taxon>Pseudomonadota</taxon>
        <taxon>Alphaproteobacteria</taxon>
        <taxon>Hyphomicrobiales</taxon>
        <taxon>Methylobacteriaceae</taxon>
        <taxon>Methylobacterium</taxon>
    </lineage>
</organism>
<feature type="region of interest" description="Disordered" evidence="1">
    <location>
        <begin position="1148"/>
        <end position="1194"/>
    </location>
</feature>
<name>A0ABU0HV96_9HYPH</name>
<feature type="domain" description="TrwC relaxase" evidence="2">
    <location>
        <begin position="133"/>
        <end position="422"/>
    </location>
</feature>